<feature type="domain" description="ABC transporter" evidence="4">
    <location>
        <begin position="3"/>
        <end position="235"/>
    </location>
</feature>
<dbReference type="Gene3D" id="3.40.50.300">
    <property type="entry name" value="P-loop containing nucleotide triphosphate hydrolases"/>
    <property type="match status" value="1"/>
</dbReference>
<evidence type="ECO:0000256" key="1">
    <source>
        <dbReference type="ARBA" id="ARBA00022448"/>
    </source>
</evidence>
<protein>
    <submittedName>
        <fullName evidence="5">ABC transporter ATP-binding protein</fullName>
    </submittedName>
</protein>
<gene>
    <name evidence="5" type="ORF">EI981_12530</name>
</gene>
<keyword evidence="6" id="KW-1185">Reference proteome</keyword>
<dbReference type="InterPro" id="IPR017871">
    <property type="entry name" value="ABC_transporter-like_CS"/>
</dbReference>
<evidence type="ECO:0000256" key="3">
    <source>
        <dbReference type="ARBA" id="ARBA00022840"/>
    </source>
</evidence>
<dbReference type="EMBL" id="CP034346">
    <property type="protein sequence ID" value="AZS15208.1"/>
    <property type="molecule type" value="Genomic_DNA"/>
</dbReference>
<keyword evidence="2" id="KW-0547">Nucleotide-binding</keyword>
<evidence type="ECO:0000313" key="6">
    <source>
        <dbReference type="Proteomes" id="UP000270678"/>
    </source>
</evidence>
<dbReference type="InterPro" id="IPR003439">
    <property type="entry name" value="ABC_transporter-like_ATP-bd"/>
</dbReference>
<dbReference type="Pfam" id="PF00005">
    <property type="entry name" value="ABC_tran"/>
    <property type="match status" value="1"/>
</dbReference>
<dbReference type="KEGG" id="plut:EI981_12530"/>
<dbReference type="GO" id="GO:0016887">
    <property type="term" value="F:ATP hydrolysis activity"/>
    <property type="evidence" value="ECO:0007669"/>
    <property type="project" value="InterPro"/>
</dbReference>
<dbReference type="PROSITE" id="PS50893">
    <property type="entry name" value="ABC_TRANSPORTER_2"/>
    <property type="match status" value="1"/>
</dbReference>
<dbReference type="Proteomes" id="UP000270678">
    <property type="component" value="Chromosome"/>
</dbReference>
<dbReference type="CDD" id="cd03214">
    <property type="entry name" value="ABC_Iron-Siderophores_B12_Hemin"/>
    <property type="match status" value="1"/>
</dbReference>
<sequence>MKLAVNEIVVAVNGIQIVNEISLCVRRGQFVGIIGPNGCGKSTLLKSIYKVIKPKRGTVFLDNVDVMKVRPKTVFQKMAVVGQFNDMNFDFTVLEMVLMGRTPHKQLLESDRKEDYTIVHEALQKVDLLDYADRSYSTLSGGEKQRVILARAIAQQPELLVLDEPTNHLDIKYQLQLLSAVKSLKIGTLAALHDLSLAALYCDVLYAVKDGEVVANGTPEQVLTKDMVRHVYNIDCEIYNNPVNGRLAFAFHPNGDCSREGSCNK</sequence>
<dbReference type="InterPro" id="IPR003593">
    <property type="entry name" value="AAA+_ATPase"/>
</dbReference>
<dbReference type="RefSeq" id="WP_126998596.1">
    <property type="nucleotide sequence ID" value="NZ_CP034346.1"/>
</dbReference>
<dbReference type="GO" id="GO:0005524">
    <property type="term" value="F:ATP binding"/>
    <property type="evidence" value="ECO:0007669"/>
    <property type="project" value="UniProtKB-KW"/>
</dbReference>
<keyword evidence="3 5" id="KW-0067">ATP-binding</keyword>
<dbReference type="PROSITE" id="PS00211">
    <property type="entry name" value="ABC_TRANSPORTER_1"/>
    <property type="match status" value="1"/>
</dbReference>
<dbReference type="PANTHER" id="PTHR42794:SF2">
    <property type="entry name" value="ABC TRANSPORTER ATP-BINDING PROTEIN"/>
    <property type="match status" value="1"/>
</dbReference>
<dbReference type="OrthoDB" id="9787851at2"/>
<dbReference type="InterPro" id="IPR027417">
    <property type="entry name" value="P-loop_NTPase"/>
</dbReference>
<evidence type="ECO:0000259" key="4">
    <source>
        <dbReference type="PROSITE" id="PS50893"/>
    </source>
</evidence>
<dbReference type="FunFam" id="3.40.50.300:FF:000134">
    <property type="entry name" value="Iron-enterobactin ABC transporter ATP-binding protein"/>
    <property type="match status" value="1"/>
</dbReference>
<evidence type="ECO:0000256" key="2">
    <source>
        <dbReference type="ARBA" id="ARBA00022741"/>
    </source>
</evidence>
<dbReference type="SMART" id="SM00382">
    <property type="entry name" value="AAA"/>
    <property type="match status" value="1"/>
</dbReference>
<accession>A0A3S9UY22</accession>
<dbReference type="SUPFAM" id="SSF52540">
    <property type="entry name" value="P-loop containing nucleoside triphosphate hydrolases"/>
    <property type="match status" value="1"/>
</dbReference>
<organism evidence="5 6">
    <name type="scientific">Paenibacillus lutimineralis</name>
    <dbReference type="NCBI Taxonomy" id="2707005"/>
    <lineage>
        <taxon>Bacteria</taxon>
        <taxon>Bacillati</taxon>
        <taxon>Bacillota</taxon>
        <taxon>Bacilli</taxon>
        <taxon>Bacillales</taxon>
        <taxon>Paenibacillaceae</taxon>
        <taxon>Paenibacillus</taxon>
    </lineage>
</organism>
<reference evidence="6" key="1">
    <citation type="submission" date="2018-12" db="EMBL/GenBank/DDBJ databases">
        <title>Complete genome sequence of Paenibacillus sp. MBLB1234.</title>
        <authorList>
            <person name="Nam Y.-D."/>
            <person name="Kang J."/>
            <person name="Chung W.-H."/>
            <person name="Park Y.S."/>
        </authorList>
    </citation>
    <scope>NUCLEOTIDE SEQUENCE [LARGE SCALE GENOMIC DNA]</scope>
    <source>
        <strain evidence="6">MBLB1234</strain>
    </source>
</reference>
<proteinExistence type="predicted"/>
<evidence type="ECO:0000313" key="5">
    <source>
        <dbReference type="EMBL" id="AZS15208.1"/>
    </source>
</evidence>
<dbReference type="PANTHER" id="PTHR42794">
    <property type="entry name" value="HEMIN IMPORT ATP-BINDING PROTEIN HMUV"/>
    <property type="match status" value="1"/>
</dbReference>
<name>A0A3S9UY22_9BACL</name>
<keyword evidence="1" id="KW-0813">Transport</keyword>
<dbReference type="AlphaFoldDB" id="A0A3S9UY22"/>